<protein>
    <recommendedName>
        <fullName evidence="1">MrfA-like Zn-binding domain-containing protein</fullName>
    </recommendedName>
</protein>
<feature type="domain" description="MrfA-like Zn-binding" evidence="1">
    <location>
        <begin position="131"/>
        <end position="210"/>
    </location>
</feature>
<gene>
    <name evidence="2" type="ORF">CARN5_1034</name>
</gene>
<dbReference type="InterPro" id="IPR018973">
    <property type="entry name" value="MZB"/>
</dbReference>
<dbReference type="EMBL" id="CABP01000118">
    <property type="protein sequence ID" value="CBI05465.1"/>
    <property type="molecule type" value="Genomic_DNA"/>
</dbReference>
<comment type="caution">
    <text evidence="2">The sequence shown here is derived from an EMBL/GenBank/DDBJ whole genome shotgun (WGS) entry which is preliminary data.</text>
</comment>
<organism evidence="2">
    <name type="scientific">mine drainage metagenome</name>
    <dbReference type="NCBI Taxonomy" id="410659"/>
    <lineage>
        <taxon>unclassified sequences</taxon>
        <taxon>metagenomes</taxon>
        <taxon>ecological metagenomes</taxon>
    </lineage>
</organism>
<reference evidence="2" key="1">
    <citation type="submission" date="2009-10" db="EMBL/GenBank/DDBJ databases">
        <title>Diversity of trophic interactions inside an arsenic-rich microbial ecosystem.</title>
        <authorList>
            <person name="Bertin P.N."/>
            <person name="Heinrich-Salmeron A."/>
            <person name="Pelletier E."/>
            <person name="Goulhen-Chollet F."/>
            <person name="Arsene-Ploetze F."/>
            <person name="Gallien S."/>
            <person name="Calteau A."/>
            <person name="Vallenet D."/>
            <person name="Casiot C."/>
            <person name="Chane-Woon-Ming B."/>
            <person name="Giloteaux L."/>
            <person name="Barakat M."/>
            <person name="Bonnefoy V."/>
            <person name="Bruneel O."/>
            <person name="Chandler M."/>
            <person name="Cleiss J."/>
            <person name="Duran R."/>
            <person name="Elbaz-Poulichet F."/>
            <person name="Fonknechten N."/>
            <person name="Lauga B."/>
            <person name="Mornico D."/>
            <person name="Ortet P."/>
            <person name="Schaeffer C."/>
            <person name="Siguier P."/>
            <person name="Alexander Thil Smith A."/>
            <person name="Van Dorsselaer A."/>
            <person name="Weissenbach J."/>
            <person name="Medigue C."/>
            <person name="Le Paslier D."/>
        </authorList>
    </citation>
    <scope>NUCLEOTIDE SEQUENCE</scope>
</reference>
<proteinExistence type="predicted"/>
<evidence type="ECO:0000259" key="1">
    <source>
        <dbReference type="Pfam" id="PF09369"/>
    </source>
</evidence>
<sequence length="624" mass="69883">MAVTRMYAFRGCPRSAESLPTIAGMRITSRGHIFHQSRGIHGTGYALCLECGRAEPMLPDDSLPEVFKNPHYKLRRAREDGGAACAGSGTAWKIKQGITLGHEIWTDIFELQIKTEAGIWLHRRRAAMTLAVALRDALAESIGVQATELGCDIKEVRVDNEPARYSILIFDRYAAGYASGAERHLGELFHNARKHLDCPVHCDSACPHCILDFDQRFDADDLDRHAALEVLSDDWLNNLRLPDEYAYFGSSSRIENQHLAEAIWHAVTREGFTSVRLYTDGTPESWDLGTSPLRELAYRLAGQDVSVDIVMPECSIRNLDDADRHLLASLADHPNICLSTIGASHRCGNGWLLAEALGMPAKRWAVDDKAALVFGLLWSRSVGPLITAEQIAATSGKRLVVETLRPQQIDTSDREVEIHHELDGPLQGLGKRFWLHLAEKHAGTNDLLSNKNDEIRLISYRDRYLFTPLSVAILVEVVSGLRDTVGTDRWDVSEVKIITTERRSAGENMAKNKLWSDWPQTTVRDQVLQAAFQYVGLYSLVHIADTSSTGHGRMFEVTWSSGKKLTMRLDQGISYWRTAYNNIRQAGHFDLHNNEIQSQGQSLAELRIDIEGSQLPTQLFLKVR</sequence>
<dbReference type="AlphaFoldDB" id="E6QE39"/>
<name>E6QE39_9ZZZZ</name>
<dbReference type="Pfam" id="PF09369">
    <property type="entry name" value="MZB"/>
    <property type="match status" value="1"/>
</dbReference>
<evidence type="ECO:0000313" key="2">
    <source>
        <dbReference type="EMBL" id="CBI05465.1"/>
    </source>
</evidence>
<accession>E6QE39</accession>